<dbReference type="EMBL" id="HBHT01015832">
    <property type="protein sequence ID" value="CAD9962553.1"/>
    <property type="molecule type" value="Transcribed_RNA"/>
</dbReference>
<gene>
    <name evidence="1" type="ORF">APAL1065_LOCUS10559</name>
</gene>
<evidence type="ECO:0000313" key="1">
    <source>
        <dbReference type="EMBL" id="CAD9962553.1"/>
    </source>
</evidence>
<evidence type="ECO:0008006" key="2">
    <source>
        <dbReference type="Google" id="ProtNLM"/>
    </source>
</evidence>
<name>A0A7S2YA42_9STRA</name>
<sequence length="427" mass="47017">MAKLFGYALPNRPPDAIELSQDTHVYGVDAVFEVGQGNWYRFPSPEDRPAMRGLVRSLSNTLSMMNDPDSAVVIVTGGSRALQEASFPPLSSNKWNTEIRTGARFMYEDMLGIASRIEELVLTRIINREELLRPTLNPLLPLTLRPARLSTPEDEAKLESVRKRGALPSKMQPVFALQDDWLLLYPDPPNLLPLPRGPSERTCRSAFVIQLLSARPARAGPRQAAQGELWKISFDDSVADLAELGAPGGLAYDISFNKYGMRIAFLGISQNLPSYARRVCRRLVRHSTKLLSGPEYFPRSITNAAASDVNRIRGASPTRKRQFVSSIRRSTAYEASVEGIAFLKSCGGTVCFGQGDLTRKEVQDLVKDLQGIFDSTFVSLRKSGSRPAVPADVSELLYQPVWKPRSASPCGIAGVPLVADACGRVKR</sequence>
<reference evidence="1" key="1">
    <citation type="submission" date="2021-01" db="EMBL/GenBank/DDBJ databases">
        <authorList>
            <person name="Corre E."/>
            <person name="Pelletier E."/>
            <person name="Niang G."/>
            <person name="Scheremetjew M."/>
            <person name="Finn R."/>
            <person name="Kale V."/>
            <person name="Holt S."/>
            <person name="Cochrane G."/>
            <person name="Meng A."/>
            <person name="Brown T."/>
            <person name="Cohen L."/>
        </authorList>
    </citation>
    <scope>NUCLEOTIDE SEQUENCE</scope>
    <source>
        <strain evidence="1">CCMP125</strain>
    </source>
</reference>
<dbReference type="Gene3D" id="3.30.830.10">
    <property type="entry name" value="Metalloenzyme, LuxS/M16 peptidase-like"/>
    <property type="match status" value="1"/>
</dbReference>
<dbReference type="AlphaFoldDB" id="A0A7S2YA42"/>
<accession>A0A7S2YA42</accession>
<organism evidence="1">
    <name type="scientific">Entomoneis paludosa</name>
    <dbReference type="NCBI Taxonomy" id="265537"/>
    <lineage>
        <taxon>Eukaryota</taxon>
        <taxon>Sar</taxon>
        <taxon>Stramenopiles</taxon>
        <taxon>Ochrophyta</taxon>
        <taxon>Bacillariophyta</taxon>
        <taxon>Bacillariophyceae</taxon>
        <taxon>Bacillariophycidae</taxon>
        <taxon>Entomoneidaceae</taxon>
        <taxon>Entomoneis</taxon>
    </lineage>
</organism>
<proteinExistence type="predicted"/>
<protein>
    <recommendedName>
        <fullName evidence="2">Peptidase M16 middle/third domain-containing protein</fullName>
    </recommendedName>
</protein>